<keyword evidence="1" id="KW-1133">Transmembrane helix</keyword>
<feature type="transmembrane region" description="Helical" evidence="1">
    <location>
        <begin position="20"/>
        <end position="43"/>
    </location>
</feature>
<evidence type="ECO:0000256" key="1">
    <source>
        <dbReference type="SAM" id="Phobius"/>
    </source>
</evidence>
<keyword evidence="1" id="KW-0472">Membrane</keyword>
<proteinExistence type="predicted"/>
<comment type="caution">
    <text evidence="2">The sequence shown here is derived from an EMBL/GenBank/DDBJ whole genome shotgun (WGS) entry which is preliminary data.</text>
</comment>
<dbReference type="Proteomes" id="UP001079430">
    <property type="component" value="Unassembled WGS sequence"/>
</dbReference>
<gene>
    <name evidence="2" type="ORF">O3W52_00105</name>
</gene>
<dbReference type="RefSeq" id="WP_269274508.1">
    <property type="nucleotide sequence ID" value="NZ_JAPVOI010000002.1"/>
</dbReference>
<evidence type="ECO:0000313" key="2">
    <source>
        <dbReference type="EMBL" id="MCZ4088593.1"/>
    </source>
</evidence>
<organism evidence="2 3">
    <name type="scientific">Sinorhizobium psoraleae</name>
    <dbReference type="NCBI Taxonomy" id="520838"/>
    <lineage>
        <taxon>Bacteria</taxon>
        <taxon>Pseudomonadati</taxon>
        <taxon>Pseudomonadota</taxon>
        <taxon>Alphaproteobacteria</taxon>
        <taxon>Hyphomicrobiales</taxon>
        <taxon>Rhizobiaceae</taxon>
        <taxon>Sinorhizobium/Ensifer group</taxon>
        <taxon>Sinorhizobium</taxon>
    </lineage>
</organism>
<reference evidence="2" key="1">
    <citation type="submission" date="2022-10" db="EMBL/GenBank/DDBJ databases">
        <title>Whole genome sequencing of three plant growth promoting bacteria isolated from Vachellia tortilis subsp. raddiana in Morocco.</title>
        <authorList>
            <person name="Hnini M."/>
            <person name="Zouagui R."/>
            <person name="Zouagui H."/>
            <person name="Chemao Elfihri M.-W."/>
            <person name="Ibrahimi A."/>
            <person name="Sbabou L."/>
            <person name="Aurag J."/>
        </authorList>
    </citation>
    <scope>NUCLEOTIDE SEQUENCE</scope>
    <source>
        <strain evidence="2">LMR678</strain>
    </source>
</reference>
<evidence type="ECO:0008006" key="4">
    <source>
        <dbReference type="Google" id="ProtNLM"/>
    </source>
</evidence>
<name>A0ABT4K9E8_9HYPH</name>
<sequence>MGAGTEVIGSLMVSLLQTGAMNTIAALALISIVLTGAGLALALRLGAKIHD</sequence>
<accession>A0ABT4K9E8</accession>
<keyword evidence="1" id="KW-0812">Transmembrane</keyword>
<protein>
    <recommendedName>
        <fullName evidence="4">ABC transporter permease</fullName>
    </recommendedName>
</protein>
<dbReference type="EMBL" id="JAPVOI010000002">
    <property type="protein sequence ID" value="MCZ4088593.1"/>
    <property type="molecule type" value="Genomic_DNA"/>
</dbReference>
<evidence type="ECO:0000313" key="3">
    <source>
        <dbReference type="Proteomes" id="UP001079430"/>
    </source>
</evidence>
<keyword evidence="3" id="KW-1185">Reference proteome</keyword>